<evidence type="ECO:0000313" key="2">
    <source>
        <dbReference type="Proteomes" id="UP000613177"/>
    </source>
</evidence>
<sequence>YPRKSEGKVDDEDRTQLIQLMCDRLRERSLVDKLFVSFFSNANHPISERDSNVDEKIDEKLYADGNTQVLDYAGLTTDPNDLKKFLETNKNIEKAVVDNLPKNNKVEIFERKEILNNPSRLEAFKCRSNTCQRSK</sequence>
<reference evidence="1" key="1">
    <citation type="submission" date="2021-01" db="EMBL/GenBank/DDBJ databases">
        <title>Metabolic potential, ecology and presence of endohyphal bacteria is reflected in genomic diversity of Mucoromycotina.</title>
        <authorList>
            <person name="Muszewska A."/>
            <person name="Okrasinska A."/>
            <person name="Steczkiewicz K."/>
            <person name="Drgas O."/>
            <person name="Orlowska M."/>
            <person name="Perlinska-Lenart U."/>
            <person name="Aleksandrzak-Piekarczyk T."/>
            <person name="Szatraj K."/>
            <person name="Zielenkiewicz U."/>
            <person name="Pilsyk S."/>
            <person name="Malc E."/>
            <person name="Mieczkowski P."/>
            <person name="Kruszewska J.S."/>
            <person name="Biernat P."/>
            <person name="Pawlowska J."/>
        </authorList>
    </citation>
    <scope>NUCLEOTIDE SEQUENCE</scope>
    <source>
        <strain evidence="1">WA0000018081</strain>
    </source>
</reference>
<dbReference type="Proteomes" id="UP000613177">
    <property type="component" value="Unassembled WGS sequence"/>
</dbReference>
<feature type="non-terminal residue" evidence="1">
    <location>
        <position position="1"/>
    </location>
</feature>
<dbReference type="EMBL" id="JAEPRE010000261">
    <property type="protein sequence ID" value="KAG2229570.1"/>
    <property type="molecule type" value="Genomic_DNA"/>
</dbReference>
<protein>
    <submittedName>
        <fullName evidence="1">Uncharacterized protein</fullName>
    </submittedName>
</protein>
<comment type="caution">
    <text evidence="1">The sequence shown here is derived from an EMBL/GenBank/DDBJ whole genome shotgun (WGS) entry which is preliminary data.</text>
</comment>
<accession>A0A8H7SGZ8</accession>
<keyword evidence="2" id="KW-1185">Reference proteome</keyword>
<name>A0A8H7SGZ8_9FUNG</name>
<dbReference type="AlphaFoldDB" id="A0A8H7SGZ8"/>
<proteinExistence type="predicted"/>
<evidence type="ECO:0000313" key="1">
    <source>
        <dbReference type="EMBL" id="KAG2229570.1"/>
    </source>
</evidence>
<organism evidence="1 2">
    <name type="scientific">Thamnidium elegans</name>
    <dbReference type="NCBI Taxonomy" id="101142"/>
    <lineage>
        <taxon>Eukaryota</taxon>
        <taxon>Fungi</taxon>
        <taxon>Fungi incertae sedis</taxon>
        <taxon>Mucoromycota</taxon>
        <taxon>Mucoromycotina</taxon>
        <taxon>Mucoromycetes</taxon>
        <taxon>Mucorales</taxon>
        <taxon>Mucorineae</taxon>
        <taxon>Mucoraceae</taxon>
        <taxon>Thamnidium</taxon>
    </lineage>
</organism>
<gene>
    <name evidence="1" type="ORF">INT48_008939</name>
</gene>